<organism evidence="2">
    <name type="scientific">Psilocybe cubensis</name>
    <name type="common">Psychedelic mushroom</name>
    <name type="synonym">Stropharia cubensis</name>
    <dbReference type="NCBI Taxonomy" id="181762"/>
    <lineage>
        <taxon>Eukaryota</taxon>
        <taxon>Fungi</taxon>
        <taxon>Dikarya</taxon>
        <taxon>Basidiomycota</taxon>
        <taxon>Agaricomycotina</taxon>
        <taxon>Agaricomycetes</taxon>
        <taxon>Agaricomycetidae</taxon>
        <taxon>Agaricales</taxon>
        <taxon>Agaricineae</taxon>
        <taxon>Strophariaceae</taxon>
        <taxon>Psilocybe</taxon>
    </lineage>
</organism>
<feature type="compositionally biased region" description="Pro residues" evidence="1">
    <location>
        <begin position="25"/>
        <end position="39"/>
    </location>
</feature>
<gene>
    <name evidence="2" type="ORF">JR316_008464</name>
</gene>
<feature type="compositionally biased region" description="Low complexity" evidence="1">
    <location>
        <begin position="354"/>
        <end position="363"/>
    </location>
</feature>
<evidence type="ECO:0000313" key="2">
    <source>
        <dbReference type="EMBL" id="KAG5166379.1"/>
    </source>
</evidence>
<sequence length="582" mass="61892">MSAQTAPQFAFLSQPPPPLHKKRPTPLPSPPGYPLPPIPVQATPVTRRRSSTFSSIAAWAAHVQPGSPAPRSPHRRLSTTSARRPSLTRLARRPSITHARAPSGSFAHIIDIDALDTPSAASNFELDLTAHGYTSLFVRLPKTPTTPSPLLRAYNAQHAKPAAAPAKAPLSASFAIANIPIPPVPQEPKRAPAHSKGGMKRFRSLTILRPKAKQAPAPAQPTTPAATSSQRAASIAQRKRSKYAHVRPPPPLANELALMQFADGGSLDANIKRVMEAQAKATAGHSAAPGGVGDVYRDAQGGVWWDADEEMEYAHLLEGDGDVGMDMDMVDMHWEEDFDMVDASEPVAAHIAAPATNPAANSTADKENLPVSLSRRTSLTSEDSDLDPKYLLPLPENEDPRLAPPDDRVLVSTTSKTNAKMSVLSLPARPRRRAAHLCKTGFLVDGVAWELPGPVPSSPRSPRSPTRSVGGMGVGQARPKGKARRRPAPLKLASSNITSSPVSRRPATPAAAAKPTVPSPQRLRNEFIADSFEPVPALPASLPVQHTSTTAVPASPVVSTISKATRHAKVRGFFGMGRKVGE</sequence>
<proteinExistence type="predicted"/>
<name>A0A8H7XVQ6_PSICU</name>
<feature type="region of interest" description="Disordered" evidence="1">
    <location>
        <begin position="1"/>
        <end position="93"/>
    </location>
</feature>
<feature type="region of interest" description="Disordered" evidence="1">
    <location>
        <begin position="211"/>
        <end position="247"/>
    </location>
</feature>
<feature type="region of interest" description="Disordered" evidence="1">
    <location>
        <begin position="452"/>
        <end position="521"/>
    </location>
</feature>
<protein>
    <submittedName>
        <fullName evidence="2">Uncharacterized protein</fullName>
    </submittedName>
</protein>
<reference evidence="2" key="1">
    <citation type="submission" date="2021-02" db="EMBL/GenBank/DDBJ databases">
        <title>Psilocybe cubensis genome.</title>
        <authorList>
            <person name="Mckernan K.J."/>
            <person name="Crawford S."/>
            <person name="Trippe A."/>
            <person name="Kane L.T."/>
            <person name="Mclaughlin S."/>
        </authorList>
    </citation>
    <scope>NUCLEOTIDE SEQUENCE [LARGE SCALE GENOMIC DNA]</scope>
    <source>
        <strain evidence="2">MGC-MH-2018</strain>
    </source>
</reference>
<accession>A0A8H7XVQ6</accession>
<feature type="region of interest" description="Disordered" evidence="1">
    <location>
        <begin position="354"/>
        <end position="406"/>
    </location>
</feature>
<feature type="compositionally biased region" description="Low complexity" evidence="1">
    <location>
        <begin position="460"/>
        <end position="469"/>
    </location>
</feature>
<evidence type="ECO:0000256" key="1">
    <source>
        <dbReference type="SAM" id="MobiDB-lite"/>
    </source>
</evidence>
<dbReference type="AlphaFoldDB" id="A0A8H7XVQ6"/>
<comment type="caution">
    <text evidence="2">The sequence shown here is derived from an EMBL/GenBank/DDBJ whole genome shotgun (WGS) entry which is preliminary data.</text>
</comment>
<dbReference type="EMBL" id="JAFIQS010000008">
    <property type="protein sequence ID" value="KAG5166379.1"/>
    <property type="molecule type" value="Genomic_DNA"/>
</dbReference>
<dbReference type="OrthoDB" id="3233731at2759"/>
<feature type="compositionally biased region" description="Low complexity" evidence="1">
    <location>
        <begin position="499"/>
        <end position="520"/>
    </location>
</feature>
<feature type="compositionally biased region" description="Low complexity" evidence="1">
    <location>
        <begin position="213"/>
        <end position="227"/>
    </location>
</feature>
<feature type="compositionally biased region" description="Basic residues" evidence="1">
    <location>
        <begin position="479"/>
        <end position="488"/>
    </location>
</feature>